<evidence type="ECO:0000259" key="1">
    <source>
        <dbReference type="Pfam" id="PF09848"/>
    </source>
</evidence>
<evidence type="ECO:0000313" key="2">
    <source>
        <dbReference type="EMBL" id="MCQ8279216.1"/>
    </source>
</evidence>
<keyword evidence="3" id="KW-1185">Reference proteome</keyword>
<evidence type="ECO:0000313" key="3">
    <source>
        <dbReference type="Proteomes" id="UP001524587"/>
    </source>
</evidence>
<dbReference type="Pfam" id="PF09848">
    <property type="entry name" value="SLFN-g3_helicase"/>
    <property type="match status" value="1"/>
</dbReference>
<organism evidence="2 3">
    <name type="scientific">Endosaccharibacter trunci</name>
    <dbReference type="NCBI Taxonomy" id="2812733"/>
    <lineage>
        <taxon>Bacteria</taxon>
        <taxon>Pseudomonadati</taxon>
        <taxon>Pseudomonadota</taxon>
        <taxon>Alphaproteobacteria</taxon>
        <taxon>Acetobacterales</taxon>
        <taxon>Acetobacteraceae</taxon>
        <taxon>Endosaccharibacter</taxon>
    </lineage>
</organism>
<reference evidence="2 3" key="1">
    <citation type="submission" date="2022-06" db="EMBL/GenBank/DDBJ databases">
        <title>Endosaccharibacter gen. nov., sp. nov., endophytic bacteria isolated from sugarcane.</title>
        <authorList>
            <person name="Pitiwittayakul N."/>
            <person name="Yukphan P."/>
            <person name="Charoenyingcharoen P."/>
            <person name="Tanasupawat S."/>
        </authorList>
    </citation>
    <scope>NUCLEOTIDE SEQUENCE [LARGE SCALE GENOMIC DNA]</scope>
    <source>
        <strain evidence="2 3">KSS8</strain>
    </source>
</reference>
<sequence length="670" mass="73415">MPAWWSGTGLDLLRTPDGAIVAALAHRALGRHRVNEHAQLRAWSEQVRLLKVTCRGFENPAELRILFEFEIPRLGGRIDAVILLPRAIVAIEFKVGAERFDPADTEQLRGYALDLQDFHAGSRRHPILPVLVATNAQRPHAIVPILLPGAAPFLQANGETLPGLVRDLAAAPSLTVSLPDHAGWEHESYRPVPNIVDAACHLFLRHDVADLLNTRAGAQNLSITADRIATLLNAHRQAGTKLVCFVTGIPGAGKTLCGLNAAFAGDDTMRAAFLTGNPSLVHVLREALVRSVASTAAERRAARHRMESVIQALPRFRDHGVRSGDTPPERVVVIDEAQRSWTETHAVSRTRDKPVPLDRSEPAHLLDIMARHQGFCAILCLIGNGQEIHDGEGGMAAWSEALAQRPDWFVAAAGAALEAPEPRNRLARLPGLSIEPSLHLDVPVRALRHDATPRWVDCVLRGDAEAASAVVRESGPVPFRLTRDLAALRAGLRARARDQHRAGLIASAGARRLRAEGLGCEVPHMDAEAVARWFLDSWVRDRDVRASDALELVATQFSVQGLELDQVGLCWGGDLVRNNGGWEVRSFRGTRWQTARDADKIAWRLNTYRVLLTRARFDTLIWVPRGDAADPTRDPARLDAVAAFLRACGVTELETETIRPSETEPYLIPS</sequence>
<name>A0ABT1W8J6_9PROT</name>
<dbReference type="RefSeq" id="WP_422864701.1">
    <property type="nucleotide sequence ID" value="NZ_JAMSKV010000010.1"/>
</dbReference>
<feature type="domain" description="Schlafen group 3-like DNA/RNA helicase" evidence="1">
    <location>
        <begin position="242"/>
        <end position="624"/>
    </location>
</feature>
<gene>
    <name evidence="2" type="ORF">NFI95_12250</name>
</gene>
<comment type="caution">
    <text evidence="2">The sequence shown here is derived from an EMBL/GenBank/DDBJ whole genome shotgun (WGS) entry which is preliminary data.</text>
</comment>
<dbReference type="Proteomes" id="UP001524587">
    <property type="component" value="Unassembled WGS sequence"/>
</dbReference>
<accession>A0ABT1W8J6</accession>
<proteinExistence type="predicted"/>
<protein>
    <submittedName>
        <fullName evidence="2">DUF2075 domain-containing protein</fullName>
    </submittedName>
</protein>
<dbReference type="EMBL" id="JAMSKV010000010">
    <property type="protein sequence ID" value="MCQ8279216.1"/>
    <property type="molecule type" value="Genomic_DNA"/>
</dbReference>
<dbReference type="InterPro" id="IPR018647">
    <property type="entry name" value="SLFN_3-like_DNA/RNA_helicase"/>
</dbReference>